<protein>
    <submittedName>
        <fullName evidence="1">Uncharacterized protein</fullName>
    </submittedName>
</protein>
<organism evidence="1 2">
    <name type="scientific">Caerostris extrusa</name>
    <name type="common">Bark spider</name>
    <name type="synonym">Caerostris bankana</name>
    <dbReference type="NCBI Taxonomy" id="172846"/>
    <lineage>
        <taxon>Eukaryota</taxon>
        <taxon>Metazoa</taxon>
        <taxon>Ecdysozoa</taxon>
        <taxon>Arthropoda</taxon>
        <taxon>Chelicerata</taxon>
        <taxon>Arachnida</taxon>
        <taxon>Araneae</taxon>
        <taxon>Araneomorphae</taxon>
        <taxon>Entelegynae</taxon>
        <taxon>Araneoidea</taxon>
        <taxon>Araneidae</taxon>
        <taxon>Caerostris</taxon>
    </lineage>
</organism>
<proteinExistence type="predicted"/>
<dbReference type="Proteomes" id="UP001054945">
    <property type="component" value="Unassembled WGS sequence"/>
</dbReference>
<evidence type="ECO:0000313" key="1">
    <source>
        <dbReference type="EMBL" id="GIY93302.1"/>
    </source>
</evidence>
<dbReference type="EMBL" id="BPLR01017649">
    <property type="protein sequence ID" value="GIY93302.1"/>
    <property type="molecule type" value="Genomic_DNA"/>
</dbReference>
<keyword evidence="2" id="KW-1185">Reference proteome</keyword>
<accession>A0AAV4XF86</accession>
<dbReference type="AlphaFoldDB" id="A0AAV4XF86"/>
<name>A0AAV4XF86_CAEEX</name>
<gene>
    <name evidence="1" type="ORF">CEXT_445281</name>
</gene>
<reference evidence="1 2" key="1">
    <citation type="submission" date="2021-06" db="EMBL/GenBank/DDBJ databases">
        <title>Caerostris extrusa draft genome.</title>
        <authorList>
            <person name="Kono N."/>
            <person name="Arakawa K."/>
        </authorList>
    </citation>
    <scope>NUCLEOTIDE SEQUENCE [LARGE SCALE GENOMIC DNA]</scope>
</reference>
<evidence type="ECO:0000313" key="2">
    <source>
        <dbReference type="Proteomes" id="UP001054945"/>
    </source>
</evidence>
<comment type="caution">
    <text evidence="1">The sequence shown here is derived from an EMBL/GenBank/DDBJ whole genome shotgun (WGS) entry which is preliminary data.</text>
</comment>
<sequence length="149" mass="17363">MKTLRLKFLQMLLYKYGLEPEFSRIWNSSAHVDGNKRDVPPAGIGRDLFEKKMKENKCRSSRTFLKEGCDLILNYSRSFIKEFGAFYLPTGQDLDEFQSSSADATNLLFIFLSRKNIPRYFVQESECGCNRNCQRSLELVSRPRVNRLS</sequence>